<feature type="region of interest" description="Disordered" evidence="2">
    <location>
        <begin position="471"/>
        <end position="490"/>
    </location>
</feature>
<evidence type="ECO:0000259" key="4">
    <source>
        <dbReference type="Pfam" id="PF13205"/>
    </source>
</evidence>
<protein>
    <submittedName>
        <fullName evidence="5">Ig-like domain-containing protein</fullName>
    </submittedName>
</protein>
<accession>A0ABS9KN09</accession>
<name>A0ABS9KN09_9BACT</name>
<evidence type="ECO:0000256" key="3">
    <source>
        <dbReference type="SAM" id="SignalP"/>
    </source>
</evidence>
<evidence type="ECO:0000313" key="5">
    <source>
        <dbReference type="EMBL" id="MCG2613703.1"/>
    </source>
</evidence>
<dbReference type="InterPro" id="IPR032812">
    <property type="entry name" value="SbsA_Ig"/>
</dbReference>
<sequence>MNYRSFLSLAALALVLITGTVTGPGCANIVPPQGGAKDTLPPVIRRVTPVDSSTQFNRDRIDFVFDEYIDLDNAQQNLIMSPMPSSPPNVTRKLNTMSVRLRDTLEPNTTYSINFGNSIKDVNEGNVMKNYTYVFSTGSYFDSLQLSGKVILAESGAIDTTLTVMLHRNADDSAVYHQKPRYITRVDNTGSFRFRNLPPGVFYLYAIKSEGSYTYTNPESLFAFADSAIIMGRHEAPVTLYAYSLPKTEATKTGSSGNAKPKPGDKRLKMANRLQEGKQDLLTDFSLVFETPLRELDTTKVHFTSDSTFSPLSGFNWSLDSTKKIATLRYPWKENTQYNLVFEKEFATDTLGQQLLKGDTLKFSSRKTADYGKLALRFRNLDLAKNPVLLFFVNNELKGSYPLTSVNFVQSLFMPGEYTLRILEDRNKNGKWDPGSFFGQRLQPELVKPVERKIVVKPNWENEAEIDILAPPAPAAGVPGRPGVPPRGRR</sequence>
<evidence type="ECO:0000256" key="2">
    <source>
        <dbReference type="SAM" id="MobiDB-lite"/>
    </source>
</evidence>
<feature type="signal peptide" evidence="3">
    <location>
        <begin position="1"/>
        <end position="27"/>
    </location>
</feature>
<dbReference type="Proteomes" id="UP001165367">
    <property type="component" value="Unassembled WGS sequence"/>
</dbReference>
<proteinExistence type="predicted"/>
<feature type="domain" description="SbsA Ig-like" evidence="4">
    <location>
        <begin position="38"/>
        <end position="137"/>
    </location>
</feature>
<evidence type="ECO:0000313" key="6">
    <source>
        <dbReference type="Proteomes" id="UP001165367"/>
    </source>
</evidence>
<evidence type="ECO:0000256" key="1">
    <source>
        <dbReference type="ARBA" id="ARBA00022729"/>
    </source>
</evidence>
<feature type="chain" id="PRO_5045960478" evidence="3">
    <location>
        <begin position="28"/>
        <end position="490"/>
    </location>
</feature>
<dbReference type="EMBL" id="JAKLTR010000003">
    <property type="protein sequence ID" value="MCG2613703.1"/>
    <property type="molecule type" value="Genomic_DNA"/>
</dbReference>
<dbReference type="Pfam" id="PF13205">
    <property type="entry name" value="Big_5"/>
    <property type="match status" value="1"/>
</dbReference>
<gene>
    <name evidence="5" type="ORF">LZZ85_05400</name>
</gene>
<reference evidence="5" key="1">
    <citation type="submission" date="2022-01" db="EMBL/GenBank/DDBJ databases">
        <authorList>
            <person name="Jo J.-H."/>
            <person name="Im W.-T."/>
        </authorList>
    </citation>
    <scope>NUCLEOTIDE SEQUENCE</scope>
    <source>
        <strain evidence="5">NA20</strain>
    </source>
</reference>
<dbReference type="RefSeq" id="WP_237869356.1">
    <property type="nucleotide sequence ID" value="NZ_JAKLTR010000003.1"/>
</dbReference>
<keyword evidence="1 3" id="KW-0732">Signal</keyword>
<organism evidence="5 6">
    <name type="scientific">Terrimonas ginsenosidimutans</name>
    <dbReference type="NCBI Taxonomy" id="2908004"/>
    <lineage>
        <taxon>Bacteria</taxon>
        <taxon>Pseudomonadati</taxon>
        <taxon>Bacteroidota</taxon>
        <taxon>Chitinophagia</taxon>
        <taxon>Chitinophagales</taxon>
        <taxon>Chitinophagaceae</taxon>
        <taxon>Terrimonas</taxon>
    </lineage>
</organism>
<comment type="caution">
    <text evidence="5">The sequence shown here is derived from an EMBL/GenBank/DDBJ whole genome shotgun (WGS) entry which is preliminary data.</text>
</comment>
<keyword evidence="6" id="KW-1185">Reference proteome</keyword>